<reference evidence="13 14" key="1">
    <citation type="submission" date="2018-08" db="EMBL/GenBank/DDBJ databases">
        <title>A genome reference for cultivated species of the human gut microbiota.</title>
        <authorList>
            <person name="Zou Y."/>
            <person name="Xue W."/>
            <person name="Luo G."/>
        </authorList>
    </citation>
    <scope>NUCLEOTIDE SEQUENCE [LARGE SCALE GENOMIC DNA]</scope>
    <source>
        <strain evidence="12 13">AF36-2BH</strain>
        <strain evidence="11 14">AM29-10</strain>
    </source>
</reference>
<dbReference type="GO" id="GO:0005524">
    <property type="term" value="F:ATP binding"/>
    <property type="evidence" value="ECO:0007669"/>
    <property type="project" value="UniProtKB-KW"/>
</dbReference>
<evidence type="ECO:0000313" key="12">
    <source>
        <dbReference type="EMBL" id="RHL75234.1"/>
    </source>
</evidence>
<dbReference type="Proteomes" id="UP000266698">
    <property type="component" value="Unassembled WGS sequence"/>
</dbReference>
<dbReference type="RefSeq" id="WP_117997055.1">
    <property type="nucleotide sequence ID" value="NZ_AP031452.1"/>
</dbReference>
<evidence type="ECO:0000256" key="4">
    <source>
        <dbReference type="ARBA" id="ARBA00022840"/>
    </source>
</evidence>
<dbReference type="PROSITE" id="PS50893">
    <property type="entry name" value="ABC_TRANSPORTER_2"/>
    <property type="match status" value="1"/>
</dbReference>
<keyword evidence="6 7" id="KW-0472">Membrane</keyword>
<accession>A0A396FNI2</accession>
<evidence type="ECO:0000256" key="1">
    <source>
        <dbReference type="ARBA" id="ARBA00004651"/>
    </source>
</evidence>
<sequence length="554" mass="63401">MELKTFLKRLLKIVDIEKKKYIVNQIKCFSFLMIYTIASVIFPSFLSKIVDLGVVMGDVSNIVLYTTEMLICGILMVIFYYLQKVFFFKFGNDIVLRTKQKLYKKLNTVDIQFWNQYKVGDVLTILDNDIEKLQELLTSDISELVVNICLCIGISSYIIILNPKIGILVVVMSIIFAFIQRKVANKSKERMKKLRVTMGDFNSFSTETINNMPSLQMTGKTQYIKKMYADKCDELAKEGLDFTKTMCTVGMTGMSFNVLAIVIVLILGAVDVSNNLISVGLLFSMTIYVQRLYSPIVSIGNMFVKIKNFFPLLDNIYNVMFNEKNIIKGDYKHSSELMGNISFDNVWFGYNNERFILKGFTETFNRGEIIGIVGNNGSGKTTLVRLLTKLCTVERGKIEIDGIDINTFDMEYLQTQIGVMTQNSYLLAEEFNNILKSEKELNKMKKFLEEMNFYESGNSILKGNFEVKENNLNISGGEAQKLALYKLYLDNKPICVLDEPTAALDSNSEEKMIEFIKNHFKEKTVIIITHKPQILKICNRIIKLELYEGGKMTV</sequence>
<dbReference type="GO" id="GO:0140359">
    <property type="term" value="F:ABC-type transporter activity"/>
    <property type="evidence" value="ECO:0007669"/>
    <property type="project" value="InterPro"/>
</dbReference>
<dbReference type="InterPro" id="IPR011527">
    <property type="entry name" value="ABC1_TM_dom"/>
</dbReference>
<proteinExistence type="predicted"/>
<dbReference type="CDD" id="cd07346">
    <property type="entry name" value="ABC_6TM_exporters"/>
    <property type="match status" value="1"/>
</dbReference>
<dbReference type="EMBL" id="JAJFBX010000007">
    <property type="protein sequence ID" value="MCC2746631.1"/>
    <property type="molecule type" value="Genomic_DNA"/>
</dbReference>
<dbReference type="EMBL" id="QSKC01000008">
    <property type="protein sequence ID" value="RHE32199.1"/>
    <property type="molecule type" value="Genomic_DNA"/>
</dbReference>
<dbReference type="InterPro" id="IPR027417">
    <property type="entry name" value="P-loop_NTPase"/>
</dbReference>
<dbReference type="EMBL" id="QRPB01000032">
    <property type="protein sequence ID" value="RHL75234.1"/>
    <property type="molecule type" value="Genomic_DNA"/>
</dbReference>
<dbReference type="PANTHER" id="PTHR24221">
    <property type="entry name" value="ATP-BINDING CASSETTE SUB-FAMILY B"/>
    <property type="match status" value="1"/>
</dbReference>
<dbReference type="Pfam" id="PF00005">
    <property type="entry name" value="ABC_tran"/>
    <property type="match status" value="1"/>
</dbReference>
<keyword evidence="2 7" id="KW-0812">Transmembrane</keyword>
<feature type="domain" description="ABC transporter" evidence="8">
    <location>
        <begin position="341"/>
        <end position="554"/>
    </location>
</feature>
<dbReference type="GO" id="GO:0034040">
    <property type="term" value="F:ATPase-coupled lipid transmembrane transporter activity"/>
    <property type="evidence" value="ECO:0007669"/>
    <property type="project" value="TreeGrafter"/>
</dbReference>
<evidence type="ECO:0000256" key="5">
    <source>
        <dbReference type="ARBA" id="ARBA00022989"/>
    </source>
</evidence>
<protein>
    <submittedName>
        <fullName evidence="10 12">ABC transporter ATP-binding protein</fullName>
    </submittedName>
</protein>
<dbReference type="SUPFAM" id="SSF90123">
    <property type="entry name" value="ABC transporter transmembrane region"/>
    <property type="match status" value="1"/>
</dbReference>
<comment type="subcellular location">
    <subcellularLocation>
        <location evidence="1">Cell membrane</location>
        <topology evidence="1">Multi-pass membrane protein</topology>
    </subcellularLocation>
</comment>
<dbReference type="PANTHER" id="PTHR24221:SF654">
    <property type="entry name" value="ATP-BINDING CASSETTE SUB-FAMILY B MEMBER 6"/>
    <property type="match status" value="1"/>
</dbReference>
<feature type="transmembrane region" description="Helical" evidence="7">
    <location>
        <begin position="62"/>
        <end position="82"/>
    </location>
</feature>
<dbReference type="SMART" id="SM00382">
    <property type="entry name" value="AAA"/>
    <property type="match status" value="1"/>
</dbReference>
<evidence type="ECO:0000259" key="8">
    <source>
        <dbReference type="PROSITE" id="PS50893"/>
    </source>
</evidence>
<organism evidence="12 13">
    <name type="scientific">Agathobacter rectalis</name>
    <dbReference type="NCBI Taxonomy" id="39491"/>
    <lineage>
        <taxon>Bacteria</taxon>
        <taxon>Bacillati</taxon>
        <taxon>Bacillota</taxon>
        <taxon>Clostridia</taxon>
        <taxon>Lachnospirales</taxon>
        <taxon>Lachnospiraceae</taxon>
        <taxon>Agathobacter</taxon>
    </lineage>
</organism>
<dbReference type="AlphaFoldDB" id="A0A396FNI2"/>
<evidence type="ECO:0000313" key="11">
    <source>
        <dbReference type="EMBL" id="RHE32199.1"/>
    </source>
</evidence>
<dbReference type="InterPro" id="IPR003439">
    <property type="entry name" value="ABC_transporter-like_ATP-bd"/>
</dbReference>
<reference evidence="10" key="2">
    <citation type="submission" date="2021-10" db="EMBL/GenBank/DDBJ databases">
        <title>Collection of gut derived symbiotic bacterial strains cultured from healthy donors.</title>
        <authorList>
            <person name="Lin H."/>
            <person name="Littmann E."/>
            <person name="Claire K."/>
            <person name="Pamer E."/>
        </authorList>
    </citation>
    <scope>NUCLEOTIDE SEQUENCE</scope>
    <source>
        <strain evidence="10">MSK.22.92</strain>
    </source>
</reference>
<feature type="transmembrane region" description="Helical" evidence="7">
    <location>
        <begin position="21"/>
        <end position="42"/>
    </location>
</feature>
<evidence type="ECO:0000259" key="9">
    <source>
        <dbReference type="PROSITE" id="PS50929"/>
    </source>
</evidence>
<comment type="caution">
    <text evidence="12">The sequence shown here is derived from an EMBL/GenBank/DDBJ whole genome shotgun (WGS) entry which is preliminary data.</text>
</comment>
<evidence type="ECO:0000256" key="3">
    <source>
        <dbReference type="ARBA" id="ARBA00022741"/>
    </source>
</evidence>
<name>A0A396FNI2_9FIRM</name>
<dbReference type="GO" id="GO:0016887">
    <property type="term" value="F:ATP hydrolysis activity"/>
    <property type="evidence" value="ECO:0007669"/>
    <property type="project" value="InterPro"/>
</dbReference>
<dbReference type="CDD" id="cd03228">
    <property type="entry name" value="ABCC_MRP_Like"/>
    <property type="match status" value="1"/>
</dbReference>
<dbReference type="InterPro" id="IPR039421">
    <property type="entry name" value="Type_1_exporter"/>
</dbReference>
<dbReference type="Gene3D" id="3.40.50.300">
    <property type="entry name" value="P-loop containing nucleotide triphosphate hydrolases"/>
    <property type="match status" value="1"/>
</dbReference>
<evidence type="ECO:0000256" key="7">
    <source>
        <dbReference type="SAM" id="Phobius"/>
    </source>
</evidence>
<keyword evidence="5 7" id="KW-1133">Transmembrane helix</keyword>
<dbReference type="Gene3D" id="1.20.1560.10">
    <property type="entry name" value="ABC transporter type 1, transmembrane domain"/>
    <property type="match status" value="1"/>
</dbReference>
<evidence type="ECO:0000256" key="6">
    <source>
        <dbReference type="ARBA" id="ARBA00023136"/>
    </source>
</evidence>
<dbReference type="SUPFAM" id="SSF52540">
    <property type="entry name" value="P-loop containing nucleoside triphosphate hydrolases"/>
    <property type="match status" value="1"/>
</dbReference>
<keyword evidence="3" id="KW-0547">Nucleotide-binding</keyword>
<dbReference type="Proteomes" id="UP001197847">
    <property type="component" value="Unassembled WGS sequence"/>
</dbReference>
<dbReference type="GO" id="GO:0005886">
    <property type="term" value="C:plasma membrane"/>
    <property type="evidence" value="ECO:0007669"/>
    <property type="project" value="UniProtKB-SubCell"/>
</dbReference>
<keyword evidence="4 12" id="KW-0067">ATP-binding</keyword>
<evidence type="ECO:0000313" key="13">
    <source>
        <dbReference type="Proteomes" id="UP000266698"/>
    </source>
</evidence>
<gene>
    <name evidence="12" type="ORF">DW001_16100</name>
    <name evidence="11" type="ORF">DW753_08130</name>
    <name evidence="10" type="ORF">LK487_06240</name>
</gene>
<feature type="transmembrane region" description="Helical" evidence="7">
    <location>
        <begin position="247"/>
        <end position="270"/>
    </location>
</feature>
<dbReference type="InterPro" id="IPR036640">
    <property type="entry name" value="ABC1_TM_sf"/>
</dbReference>
<dbReference type="InterPro" id="IPR003593">
    <property type="entry name" value="AAA+_ATPase"/>
</dbReference>
<evidence type="ECO:0000256" key="2">
    <source>
        <dbReference type="ARBA" id="ARBA00022692"/>
    </source>
</evidence>
<evidence type="ECO:0000313" key="14">
    <source>
        <dbReference type="Proteomes" id="UP000285290"/>
    </source>
</evidence>
<evidence type="ECO:0000313" key="10">
    <source>
        <dbReference type="EMBL" id="MCC2746631.1"/>
    </source>
</evidence>
<feature type="transmembrane region" description="Helical" evidence="7">
    <location>
        <begin position="165"/>
        <end position="184"/>
    </location>
</feature>
<dbReference type="Proteomes" id="UP000285290">
    <property type="component" value="Unassembled WGS sequence"/>
</dbReference>
<dbReference type="Pfam" id="PF00664">
    <property type="entry name" value="ABC_membrane"/>
    <property type="match status" value="1"/>
</dbReference>
<feature type="transmembrane region" description="Helical" evidence="7">
    <location>
        <begin position="276"/>
        <end position="293"/>
    </location>
</feature>
<dbReference type="PROSITE" id="PS50929">
    <property type="entry name" value="ABC_TM1F"/>
    <property type="match status" value="1"/>
</dbReference>
<feature type="domain" description="ABC transmembrane type-1" evidence="9">
    <location>
        <begin position="31"/>
        <end position="308"/>
    </location>
</feature>